<dbReference type="InterPro" id="IPR057191">
    <property type="entry name" value="DUF7869"/>
</dbReference>
<protein>
    <recommendedName>
        <fullName evidence="3">DUF7869 domain-containing protein</fullName>
    </recommendedName>
</protein>
<evidence type="ECO:0000313" key="4">
    <source>
        <dbReference type="EMBL" id="KAL0884269.1"/>
    </source>
</evidence>
<accession>A0ABR3I663</accession>
<reference evidence="4 5" key="1">
    <citation type="submission" date="2024-06" db="EMBL/GenBank/DDBJ databases">
        <title>A chromosome-level genome assembly of beet webworm, Loxostege sticticalis.</title>
        <authorList>
            <person name="Zhang Y."/>
        </authorList>
    </citation>
    <scope>NUCLEOTIDE SEQUENCE [LARGE SCALE GENOMIC DNA]</scope>
    <source>
        <strain evidence="4">AQ026</strain>
        <tissue evidence="4">Whole body</tissue>
    </source>
</reference>
<dbReference type="Pfam" id="PF25273">
    <property type="entry name" value="DUF7869"/>
    <property type="match status" value="1"/>
</dbReference>
<proteinExistence type="predicted"/>
<evidence type="ECO:0000256" key="2">
    <source>
        <dbReference type="SAM" id="MobiDB-lite"/>
    </source>
</evidence>
<dbReference type="PANTHER" id="PTHR10773:SF19">
    <property type="match status" value="1"/>
</dbReference>
<sequence length="888" mass="101760">MTGNGERRSRPPHAPSPAQDQMPSNVRVLLEKRSKLLSIREAVISRGRLNEVNENGLDMRLDNPDTPRSNITDVSITPPPFSPLTPLVDKLRRNVQENKEKLSSPNILEDFCNDLSPFTITKSMNIDPNSSPIAPMSPETQELFNVLTNSKKYFRNKPQERDFIENSDVSEQVSDCDDSVADPNFECVIDESETDCDSSNEKENETTNIFLSNKDEVTERGTKDDEEKIKKTAPQNSTNATHDILIPPLLGDKTGKNSLEEKTNDSDQVKDSQEASTSDRPKKGRKRKHPQSNAERKFNKYNNLGYTTLKKQKKIEPKTFTNYQCKCKNECATLISAADRKEEFETYVKLGSYNAQLLYIASCVKEEPKKRSYTLMSVPPEKKKPKKYIRTFTIRGVKVCRDMFLKTFQISCQKISITLNKVRNNKIFDGRGILNEEGGLNKLSKEQNDFIVSVISNLPKYESHYRRDNSSGALYLQPGMTLSKIYEIYQKKFAEQFGPDEKCASFSSVRRIFMTKFNLKCKALKKDTCNRCDMFAIQLKDAKNIAEKEKIEAEKSTHLEKAEKMRQLMKADFETAQSTPTVECLTFDLEKTLPLPRIPTNVVFYKRQLWLYNSGIHSASDNVGHCYVWVEGEAGRGAQEVGSCLIKYIETKLRPTTEHLILWSDCCGGQNRNIKIVLLLKTALNSHPTLKSISFRYLESGHSFLPNDTDFSKIEIALKKQQRIYTAQEYMEVMKTAKKRNPFQVYKMEKKDFFGTEVIEKNIVNRKKYTDKSKVNWLHAKEIKITKGRLYSIFMRSSVDEDYKELDIQKKGKGKCFSINKKDLKQLWPEGKPIAPAKLADLESLYKYIPTDCLPFYKNLKASEQASDDVDGFGGTLDFEKEEDVEED</sequence>
<dbReference type="EMBL" id="JBEUOH010000008">
    <property type="protein sequence ID" value="KAL0884269.1"/>
    <property type="molecule type" value="Genomic_DNA"/>
</dbReference>
<organism evidence="4 5">
    <name type="scientific">Loxostege sticticalis</name>
    <name type="common">Beet webworm moth</name>
    <dbReference type="NCBI Taxonomy" id="481309"/>
    <lineage>
        <taxon>Eukaryota</taxon>
        <taxon>Metazoa</taxon>
        <taxon>Ecdysozoa</taxon>
        <taxon>Arthropoda</taxon>
        <taxon>Hexapoda</taxon>
        <taxon>Insecta</taxon>
        <taxon>Pterygota</taxon>
        <taxon>Neoptera</taxon>
        <taxon>Endopterygota</taxon>
        <taxon>Lepidoptera</taxon>
        <taxon>Glossata</taxon>
        <taxon>Ditrysia</taxon>
        <taxon>Pyraloidea</taxon>
        <taxon>Crambidae</taxon>
        <taxon>Pyraustinae</taxon>
        <taxon>Loxostege</taxon>
    </lineage>
</organism>
<feature type="compositionally biased region" description="Polar residues" evidence="2">
    <location>
        <begin position="66"/>
        <end position="75"/>
    </location>
</feature>
<feature type="region of interest" description="Disordered" evidence="2">
    <location>
        <begin position="1"/>
        <end position="25"/>
    </location>
</feature>
<evidence type="ECO:0000256" key="1">
    <source>
        <dbReference type="SAM" id="Coils"/>
    </source>
</evidence>
<evidence type="ECO:0000313" key="5">
    <source>
        <dbReference type="Proteomes" id="UP001549920"/>
    </source>
</evidence>
<feature type="region of interest" description="Disordered" evidence="2">
    <location>
        <begin position="56"/>
        <end position="80"/>
    </location>
</feature>
<keyword evidence="1" id="KW-0175">Coiled coil</keyword>
<feature type="compositionally biased region" description="Basic and acidic residues" evidence="2">
    <location>
        <begin position="213"/>
        <end position="230"/>
    </location>
</feature>
<feature type="region of interest" description="Disordered" evidence="2">
    <location>
        <begin position="867"/>
        <end position="888"/>
    </location>
</feature>
<feature type="coiled-coil region" evidence="1">
    <location>
        <begin position="536"/>
        <end position="579"/>
    </location>
</feature>
<comment type="caution">
    <text evidence="4">The sequence shown here is derived from an EMBL/GenBank/DDBJ whole genome shotgun (WGS) entry which is preliminary data.</text>
</comment>
<feature type="domain" description="DUF7869" evidence="3">
    <location>
        <begin position="642"/>
        <end position="763"/>
    </location>
</feature>
<feature type="region of interest" description="Disordered" evidence="2">
    <location>
        <begin position="191"/>
        <end position="302"/>
    </location>
</feature>
<keyword evidence="5" id="KW-1185">Reference proteome</keyword>
<dbReference type="Proteomes" id="UP001549920">
    <property type="component" value="Unassembled WGS sequence"/>
</dbReference>
<evidence type="ECO:0000259" key="3">
    <source>
        <dbReference type="Pfam" id="PF25273"/>
    </source>
</evidence>
<name>A0ABR3I663_LOXSC</name>
<feature type="compositionally biased region" description="Basic and acidic residues" evidence="2">
    <location>
        <begin position="253"/>
        <end position="281"/>
    </location>
</feature>
<dbReference type="PANTHER" id="PTHR10773">
    <property type="entry name" value="DNA-DIRECTED RNA POLYMERASES I, II, AND III SUBUNIT RPABC2"/>
    <property type="match status" value="1"/>
</dbReference>
<gene>
    <name evidence="4" type="ORF">ABMA27_016258</name>
</gene>